<evidence type="ECO:0000256" key="1">
    <source>
        <dbReference type="ARBA" id="ARBA00022679"/>
    </source>
</evidence>
<name>A0A5B6X3F3_9ROSI</name>
<evidence type="ECO:0000259" key="8">
    <source>
        <dbReference type="Pfam" id="PF17921"/>
    </source>
</evidence>
<organism evidence="9 10">
    <name type="scientific">Gossypium australe</name>
    <dbReference type="NCBI Taxonomy" id="47621"/>
    <lineage>
        <taxon>Eukaryota</taxon>
        <taxon>Viridiplantae</taxon>
        <taxon>Streptophyta</taxon>
        <taxon>Embryophyta</taxon>
        <taxon>Tracheophyta</taxon>
        <taxon>Spermatophyta</taxon>
        <taxon>Magnoliopsida</taxon>
        <taxon>eudicotyledons</taxon>
        <taxon>Gunneridae</taxon>
        <taxon>Pentapetalae</taxon>
        <taxon>rosids</taxon>
        <taxon>malvids</taxon>
        <taxon>Malvales</taxon>
        <taxon>Malvaceae</taxon>
        <taxon>Malvoideae</taxon>
        <taxon>Gossypium</taxon>
    </lineage>
</organism>
<keyword evidence="1" id="KW-0808">Transferase</keyword>
<reference evidence="10" key="1">
    <citation type="journal article" date="2019" name="Plant Biotechnol. J.">
        <title>Genome sequencing of the Australian wild diploid species Gossypium australe highlights disease resistance and delayed gland morphogenesis.</title>
        <authorList>
            <person name="Cai Y."/>
            <person name="Cai X."/>
            <person name="Wang Q."/>
            <person name="Wang P."/>
            <person name="Zhang Y."/>
            <person name="Cai C."/>
            <person name="Xu Y."/>
            <person name="Wang K."/>
            <person name="Zhou Z."/>
            <person name="Wang C."/>
            <person name="Geng S."/>
            <person name="Li B."/>
            <person name="Dong Q."/>
            <person name="Hou Y."/>
            <person name="Wang H."/>
            <person name="Ai P."/>
            <person name="Liu Z."/>
            <person name="Yi F."/>
            <person name="Sun M."/>
            <person name="An G."/>
            <person name="Cheng J."/>
            <person name="Zhang Y."/>
            <person name="Shi Q."/>
            <person name="Xie Y."/>
            <person name="Shi X."/>
            <person name="Chang Y."/>
            <person name="Huang F."/>
            <person name="Chen Y."/>
            <person name="Hong S."/>
            <person name="Mi L."/>
            <person name="Sun Q."/>
            <person name="Zhang L."/>
            <person name="Zhou B."/>
            <person name="Peng R."/>
            <person name="Zhang X."/>
            <person name="Liu F."/>
        </authorList>
    </citation>
    <scope>NUCLEOTIDE SEQUENCE [LARGE SCALE GENOMIC DNA]</scope>
    <source>
        <strain evidence="10">cv. PA1801</strain>
    </source>
</reference>
<keyword evidence="4" id="KW-0255">Endonuclease</keyword>
<evidence type="ECO:0000256" key="2">
    <source>
        <dbReference type="ARBA" id="ARBA00022695"/>
    </source>
</evidence>
<evidence type="ECO:0000256" key="6">
    <source>
        <dbReference type="ARBA" id="ARBA00022918"/>
    </source>
</evidence>
<keyword evidence="10" id="KW-1185">Reference proteome</keyword>
<feature type="domain" description="Integrase zinc-binding" evidence="8">
    <location>
        <begin position="98"/>
        <end position="136"/>
    </location>
</feature>
<dbReference type="InterPro" id="IPR041588">
    <property type="entry name" value="Integrase_H2C2"/>
</dbReference>
<dbReference type="Pfam" id="PF17917">
    <property type="entry name" value="RT_RNaseH"/>
    <property type="match status" value="1"/>
</dbReference>
<dbReference type="Pfam" id="PF17921">
    <property type="entry name" value="Integrase_H2C2"/>
    <property type="match status" value="1"/>
</dbReference>
<feature type="domain" description="Reverse transcriptase RNase H-like" evidence="7">
    <location>
        <begin position="3"/>
        <end position="56"/>
    </location>
</feature>
<evidence type="ECO:0000313" key="9">
    <source>
        <dbReference type="EMBL" id="KAA3487632.1"/>
    </source>
</evidence>
<dbReference type="InterPro" id="IPR041373">
    <property type="entry name" value="RT_RNaseH"/>
</dbReference>
<protein>
    <submittedName>
        <fullName evidence="9">DNA/RNA polymerases superfamily protein</fullName>
    </submittedName>
</protein>
<evidence type="ECO:0000259" key="7">
    <source>
        <dbReference type="Pfam" id="PF17917"/>
    </source>
</evidence>
<keyword evidence="2" id="KW-0548">Nucleotidyltransferase</keyword>
<comment type="caution">
    <text evidence="9">The sequence shown here is derived from an EMBL/GenBank/DDBJ whole genome shotgun (WGS) entry which is preliminary data.</text>
</comment>
<keyword evidence="6" id="KW-0695">RNA-directed DNA polymerase</keyword>
<evidence type="ECO:0000256" key="4">
    <source>
        <dbReference type="ARBA" id="ARBA00022759"/>
    </source>
</evidence>
<dbReference type="GO" id="GO:0004519">
    <property type="term" value="F:endonuclease activity"/>
    <property type="evidence" value="ECO:0007669"/>
    <property type="project" value="UniProtKB-KW"/>
</dbReference>
<dbReference type="AlphaFoldDB" id="A0A5B6X3F3"/>
<gene>
    <name evidence="9" type="ORF">EPI10_031446</name>
</gene>
<dbReference type="GO" id="GO:0003964">
    <property type="term" value="F:RNA-directed DNA polymerase activity"/>
    <property type="evidence" value="ECO:0007669"/>
    <property type="project" value="UniProtKB-KW"/>
</dbReference>
<sequence>MLMQEENVVAYASRQLKFHERNYPTYDLELVAVEFELKIRRHNLYSEKCVIYTDHKIQLRRSNFLTRIWRRGFRVRGDFTFNDEGELCFRGRLCVHKDEELRKMILSEAHNNSFTRYPGSNKMYRDLRELYWLPGLD</sequence>
<keyword evidence="5" id="KW-0378">Hydrolase</keyword>
<evidence type="ECO:0000256" key="3">
    <source>
        <dbReference type="ARBA" id="ARBA00022722"/>
    </source>
</evidence>
<dbReference type="Gene3D" id="1.10.340.70">
    <property type="match status" value="1"/>
</dbReference>
<dbReference type="OrthoDB" id="1738613at2759"/>
<dbReference type="GO" id="GO:0016787">
    <property type="term" value="F:hydrolase activity"/>
    <property type="evidence" value="ECO:0007669"/>
    <property type="project" value="UniProtKB-KW"/>
</dbReference>
<dbReference type="InterPro" id="IPR043502">
    <property type="entry name" value="DNA/RNA_pol_sf"/>
</dbReference>
<dbReference type="PANTHER" id="PTHR34072">
    <property type="entry name" value="ENZYMATIC POLYPROTEIN-RELATED"/>
    <property type="match status" value="1"/>
</dbReference>
<dbReference type="PANTHER" id="PTHR34072:SF52">
    <property type="entry name" value="RIBONUCLEASE H"/>
    <property type="match status" value="1"/>
</dbReference>
<evidence type="ECO:0000313" key="10">
    <source>
        <dbReference type="Proteomes" id="UP000325315"/>
    </source>
</evidence>
<keyword evidence="3" id="KW-0540">Nuclease</keyword>
<dbReference type="SUPFAM" id="SSF56672">
    <property type="entry name" value="DNA/RNA polymerases"/>
    <property type="match status" value="1"/>
</dbReference>
<proteinExistence type="predicted"/>
<accession>A0A5B6X3F3</accession>
<dbReference type="Proteomes" id="UP000325315">
    <property type="component" value="Unassembled WGS sequence"/>
</dbReference>
<dbReference type="EMBL" id="SMMG02000001">
    <property type="protein sequence ID" value="KAA3487632.1"/>
    <property type="molecule type" value="Genomic_DNA"/>
</dbReference>
<evidence type="ECO:0000256" key="5">
    <source>
        <dbReference type="ARBA" id="ARBA00022801"/>
    </source>
</evidence>